<dbReference type="OrthoDB" id="9816424at2"/>
<name>A0A6L3ZDK9_9FLAO</name>
<evidence type="ECO:0000313" key="2">
    <source>
        <dbReference type="Proteomes" id="UP000484164"/>
    </source>
</evidence>
<dbReference type="AlphaFoldDB" id="A0A6L3ZDK9"/>
<evidence type="ECO:0000313" key="1">
    <source>
        <dbReference type="EMBL" id="KAB2815658.1"/>
    </source>
</evidence>
<gene>
    <name evidence="1" type="ORF">F8C82_08115</name>
</gene>
<dbReference type="RefSeq" id="WP_151693088.1">
    <property type="nucleotide sequence ID" value="NZ_BMGX01000001.1"/>
</dbReference>
<protein>
    <recommendedName>
        <fullName evidence="3">Sulfotransferase</fullName>
    </recommendedName>
</protein>
<reference evidence="1 2" key="1">
    <citation type="submission" date="2019-10" db="EMBL/GenBank/DDBJ databases">
        <title>Genome sequence of Phaeocystidibacter marisrubri JCM30614 (type strain).</title>
        <authorList>
            <person name="Bowman J.P."/>
        </authorList>
    </citation>
    <scope>NUCLEOTIDE SEQUENCE [LARGE SCALE GENOMIC DNA]</scope>
    <source>
        <strain evidence="1 2">JCM 30614</strain>
    </source>
</reference>
<dbReference type="Gene3D" id="3.40.50.300">
    <property type="entry name" value="P-loop containing nucleotide triphosphate hydrolases"/>
    <property type="match status" value="1"/>
</dbReference>
<evidence type="ECO:0008006" key="3">
    <source>
        <dbReference type="Google" id="ProtNLM"/>
    </source>
</evidence>
<organism evidence="1 2">
    <name type="scientific">Phaeocystidibacter marisrubri</name>
    <dbReference type="NCBI Taxonomy" id="1577780"/>
    <lineage>
        <taxon>Bacteria</taxon>
        <taxon>Pseudomonadati</taxon>
        <taxon>Bacteroidota</taxon>
        <taxon>Flavobacteriia</taxon>
        <taxon>Flavobacteriales</taxon>
        <taxon>Phaeocystidibacteraceae</taxon>
        <taxon>Phaeocystidibacter</taxon>
    </lineage>
</organism>
<keyword evidence="2" id="KW-1185">Reference proteome</keyword>
<comment type="caution">
    <text evidence="1">The sequence shown here is derived from an EMBL/GenBank/DDBJ whole genome shotgun (WGS) entry which is preliminary data.</text>
</comment>
<accession>A0A6L3ZDK9</accession>
<dbReference type="Pfam" id="PF13469">
    <property type="entry name" value="Sulfotransfer_3"/>
    <property type="match status" value="1"/>
</dbReference>
<dbReference type="Proteomes" id="UP000484164">
    <property type="component" value="Unassembled WGS sequence"/>
</dbReference>
<sequence>MFRLQFYRPIIIIGMHRSGTSLVAKLLHDCGINMGEHRDHNEESFPFLNVNQEVMKEHGSSWIDPSPLPAAVEAPQSAMGMYVNHFQLDPSDFVFAGRPRNRMVMWLHNQKWGFKDPRNSFTLSMWLKLYPKAKVIHVIRHPSSVADSLKRRNEIDGEVFDERLNDLNFNLQLWKKYVVEAERQMALVPKSRKKTIKYEDILQGGTALTDLGRFVGEDLVKTFSDRIHPDRGRRAAEIDLSSVSDVLTRFGYDQ</sequence>
<dbReference type="InterPro" id="IPR027417">
    <property type="entry name" value="P-loop_NTPase"/>
</dbReference>
<dbReference type="EMBL" id="WBVQ01000002">
    <property type="protein sequence ID" value="KAB2815658.1"/>
    <property type="molecule type" value="Genomic_DNA"/>
</dbReference>
<dbReference type="SUPFAM" id="SSF52540">
    <property type="entry name" value="P-loop containing nucleoside triphosphate hydrolases"/>
    <property type="match status" value="1"/>
</dbReference>
<proteinExistence type="predicted"/>